<keyword evidence="5" id="KW-0004">4Fe-4S</keyword>
<dbReference type="SMART" id="SM00729">
    <property type="entry name" value="Elp3"/>
    <property type="match status" value="1"/>
</dbReference>
<keyword evidence="2" id="KW-0479">Metal-binding</keyword>
<dbReference type="NCBIfam" id="TIGR03956">
    <property type="entry name" value="rSAM_HydE"/>
    <property type="match status" value="1"/>
</dbReference>
<evidence type="ECO:0000256" key="2">
    <source>
        <dbReference type="ARBA" id="ARBA00022723"/>
    </source>
</evidence>
<keyword evidence="4 5" id="KW-0411">Iron-sulfur</keyword>
<dbReference type="SFLD" id="SFLDG01082">
    <property type="entry name" value="B12-binding_domain_containing"/>
    <property type="match status" value="1"/>
</dbReference>
<evidence type="ECO:0000256" key="4">
    <source>
        <dbReference type="ARBA" id="ARBA00023014"/>
    </source>
</evidence>
<accession>A0A6N6NUS3</accession>
<dbReference type="RefSeq" id="WP_158048766.1">
    <property type="nucleotide sequence ID" value="NZ_DBFAGY010000016.1"/>
</dbReference>
<dbReference type="Pfam" id="PF04055">
    <property type="entry name" value="Radical_SAM"/>
    <property type="match status" value="1"/>
</dbReference>
<comment type="cofactor">
    <cofactor evidence="5">
        <name>[4Fe-4S] cluster</name>
        <dbReference type="ChEBI" id="CHEBI:49883"/>
    </cofactor>
    <text evidence="5">Binds 1 [4Fe-4S] cluster. The cluster is coordinated with 3 cysteines and an exchangeable S-adenosyl-L-methionine.</text>
</comment>
<dbReference type="PANTHER" id="PTHR43726">
    <property type="entry name" value="3-METHYLORNITHINE SYNTHASE"/>
    <property type="match status" value="1"/>
</dbReference>
<proteinExistence type="predicted"/>
<name>A0A6N6NUS3_9ACTN</name>
<evidence type="ECO:0000256" key="5">
    <source>
        <dbReference type="PIRSR" id="PIRSR004762-1"/>
    </source>
</evidence>
<dbReference type="InterPro" id="IPR034422">
    <property type="entry name" value="HydE/PylB-like"/>
</dbReference>
<feature type="domain" description="Radical SAM core" evidence="7">
    <location>
        <begin position="61"/>
        <end position="283"/>
    </location>
</feature>
<feature type="binding site" evidence="5">
    <location>
        <position position="75"/>
    </location>
    <ligand>
        <name>[4Fe-4S] cluster</name>
        <dbReference type="ChEBI" id="CHEBI:49883"/>
        <note>4Fe-4S-S-AdoMet</note>
    </ligand>
</feature>
<dbReference type="AlphaFoldDB" id="A0A6N6NUS3"/>
<evidence type="ECO:0000259" key="7">
    <source>
        <dbReference type="PROSITE" id="PS51918"/>
    </source>
</evidence>
<feature type="binding site" evidence="6">
    <location>
        <position position="195"/>
    </location>
    <ligand>
        <name>S-adenosyl-L-methionine</name>
        <dbReference type="ChEBI" id="CHEBI:59789"/>
    </ligand>
</feature>
<dbReference type="Proteomes" id="UP000468668">
    <property type="component" value="Unassembled WGS sequence"/>
</dbReference>
<dbReference type="GO" id="GO:0046872">
    <property type="term" value="F:metal ion binding"/>
    <property type="evidence" value="ECO:0007669"/>
    <property type="project" value="UniProtKB-KW"/>
</dbReference>
<dbReference type="EMBL" id="WAJR01000002">
    <property type="protein sequence ID" value="KAB1642499.1"/>
    <property type="molecule type" value="Genomic_DNA"/>
</dbReference>
<protein>
    <submittedName>
        <fullName evidence="8">[FeFe] hydrogenase H-cluster radical SAM maturase HydE</fullName>
    </submittedName>
</protein>
<keyword evidence="3 5" id="KW-0408">Iron</keyword>
<organism evidence="8 9">
    <name type="scientific">Ellagibacter isourolithinifaciens</name>
    <dbReference type="NCBI Taxonomy" id="2137581"/>
    <lineage>
        <taxon>Bacteria</taxon>
        <taxon>Bacillati</taxon>
        <taxon>Actinomycetota</taxon>
        <taxon>Coriobacteriia</taxon>
        <taxon>Eggerthellales</taxon>
        <taxon>Eggerthellaceae</taxon>
        <taxon>Ellagibacter</taxon>
    </lineage>
</organism>
<keyword evidence="1 5" id="KW-0949">S-adenosyl-L-methionine</keyword>
<evidence type="ECO:0000313" key="9">
    <source>
        <dbReference type="Proteomes" id="UP000468668"/>
    </source>
</evidence>
<evidence type="ECO:0000256" key="1">
    <source>
        <dbReference type="ARBA" id="ARBA00022691"/>
    </source>
</evidence>
<keyword evidence="9" id="KW-1185">Reference proteome</keyword>
<dbReference type="PIRSF" id="PIRSF004762">
    <property type="entry name" value="CHP00423"/>
    <property type="match status" value="1"/>
</dbReference>
<dbReference type="SFLD" id="SFLDG01060">
    <property type="entry name" value="BATS_domain_containing"/>
    <property type="match status" value="1"/>
</dbReference>
<dbReference type="PROSITE" id="PS51918">
    <property type="entry name" value="RADICAL_SAM"/>
    <property type="match status" value="1"/>
</dbReference>
<evidence type="ECO:0000313" key="8">
    <source>
        <dbReference type="EMBL" id="KAB1642499.1"/>
    </source>
</evidence>
<reference evidence="8 9" key="1">
    <citation type="submission" date="2019-09" db="EMBL/GenBank/DDBJ databases">
        <title>Whole genome shotgun sequencing (WGS) of Ellagibacter isourolithinifaciens DSM 104140(T) and Adlercreutzia muris DSM 29508(T).</title>
        <authorList>
            <person name="Stoll D.A."/>
            <person name="Danylec N."/>
            <person name="Huch M."/>
        </authorList>
    </citation>
    <scope>NUCLEOTIDE SEQUENCE [LARGE SCALE GENOMIC DNA]</scope>
    <source>
        <strain evidence="8 9">DSM 104140</strain>
    </source>
</reference>
<sequence>MPHDLHSSGADEGLALLIDKLCRTRSLSLGEYERLIAQRTPGTARELASRADAVRRRVYGTKVFTRGLIEVSSFCKNDCLYCGIRRSNATARRYRLFADEIVKCADTGYDLGFRTFVLQGGEDPFFADDVLCGIIGRIRAAHPDCAVTLSFGERSRKSYERLHEAGAERYLLRHETASPALYRRWHSPEMSLENRMRCLSDLREIGYAVGAGFMVGAPFQTAADLACDLQFIERFQPEMCGIGPFVPHHATPFSAFAPGTAELTCYLLSIIRLIKPNVLLPATTALGTIVPDGRERGILAGANVVMPNLSPVAHRKDYDLYDNKICTGEEAAECRGCLGARMLSIGYELVVDRGDMAPLPEA</sequence>
<dbReference type="Gene3D" id="3.20.20.70">
    <property type="entry name" value="Aldolase class I"/>
    <property type="match status" value="1"/>
</dbReference>
<dbReference type="GO" id="GO:0016740">
    <property type="term" value="F:transferase activity"/>
    <property type="evidence" value="ECO:0007669"/>
    <property type="project" value="TreeGrafter"/>
</dbReference>
<feature type="binding site" evidence="5">
    <location>
        <position position="79"/>
    </location>
    <ligand>
        <name>[4Fe-4S] cluster</name>
        <dbReference type="ChEBI" id="CHEBI:49883"/>
        <note>4Fe-4S-S-AdoMet</note>
    </ligand>
</feature>
<dbReference type="PANTHER" id="PTHR43726:SF1">
    <property type="entry name" value="BIOTIN SYNTHASE"/>
    <property type="match status" value="1"/>
</dbReference>
<dbReference type="InterPro" id="IPR013785">
    <property type="entry name" value="Aldolase_TIM"/>
</dbReference>
<dbReference type="SFLD" id="SFLDG01280">
    <property type="entry name" value="HydE/PylB-like"/>
    <property type="match status" value="1"/>
</dbReference>
<dbReference type="OrthoDB" id="9786826at2"/>
<feature type="binding site" evidence="5">
    <location>
        <position position="82"/>
    </location>
    <ligand>
        <name>[4Fe-4S] cluster</name>
        <dbReference type="ChEBI" id="CHEBI:49883"/>
        <note>4Fe-4S-S-AdoMet</note>
    </ligand>
</feature>
<evidence type="ECO:0000256" key="3">
    <source>
        <dbReference type="ARBA" id="ARBA00023004"/>
    </source>
</evidence>
<dbReference type="CDD" id="cd01335">
    <property type="entry name" value="Radical_SAM"/>
    <property type="match status" value="1"/>
</dbReference>
<gene>
    <name evidence="8" type="primary">hydE</name>
    <name evidence="8" type="ORF">F8C90_01975</name>
</gene>
<dbReference type="InterPro" id="IPR024021">
    <property type="entry name" value="FeFe-hyd_HydE_rSAM"/>
</dbReference>
<dbReference type="SFLD" id="SFLDF00348">
    <property type="entry name" value="FeFe_hydrogenase_maturase_(Hyd"/>
    <property type="match status" value="1"/>
</dbReference>
<comment type="caution">
    <text evidence="8">The sequence shown here is derived from an EMBL/GenBank/DDBJ whole genome shotgun (WGS) entry which is preliminary data.</text>
</comment>
<dbReference type="InterPro" id="IPR006638">
    <property type="entry name" value="Elp3/MiaA/NifB-like_rSAM"/>
</dbReference>
<feature type="binding site" evidence="6">
    <location>
        <position position="175"/>
    </location>
    <ligand>
        <name>S-adenosyl-L-methionine</name>
        <dbReference type="ChEBI" id="CHEBI:59789"/>
    </ligand>
</feature>
<dbReference type="SUPFAM" id="SSF102114">
    <property type="entry name" value="Radical SAM enzymes"/>
    <property type="match status" value="1"/>
</dbReference>
<feature type="binding site" evidence="6">
    <location>
        <position position="150"/>
    </location>
    <ligand>
        <name>(3R)-3-methyl-D-ornithine</name>
        <dbReference type="ChEBI" id="CHEBI:64642"/>
    </ligand>
</feature>
<dbReference type="InterPro" id="IPR058240">
    <property type="entry name" value="rSAM_sf"/>
</dbReference>
<dbReference type="InterPro" id="IPR007197">
    <property type="entry name" value="rSAM"/>
</dbReference>
<dbReference type="GO" id="GO:0051539">
    <property type="term" value="F:4 iron, 4 sulfur cluster binding"/>
    <property type="evidence" value="ECO:0007669"/>
    <property type="project" value="UniProtKB-KW"/>
</dbReference>
<dbReference type="SFLD" id="SFLDS00029">
    <property type="entry name" value="Radical_SAM"/>
    <property type="match status" value="1"/>
</dbReference>
<dbReference type="GeneID" id="98657168"/>
<evidence type="ECO:0000256" key="6">
    <source>
        <dbReference type="PIRSR" id="PIRSR004762-2"/>
    </source>
</evidence>